<dbReference type="NCBIfam" id="TIGR02147">
    <property type="entry name" value="Fsuc_second"/>
    <property type="match status" value="1"/>
</dbReference>
<evidence type="ECO:0000259" key="1">
    <source>
        <dbReference type="Pfam" id="PF14394"/>
    </source>
</evidence>
<dbReference type="HOGENOM" id="CLU_061509_0_0_0"/>
<reference evidence="2 5" key="1">
    <citation type="submission" date="2009-10" db="EMBL/GenBank/DDBJ databases">
        <title>Complete sequence of Fibrobacter succinogenes subsp. succinogenes S85.</title>
        <authorList>
            <consortium name="US DOE Joint Genome Institute"/>
            <person name="Lucas S."/>
            <person name="Copeland A."/>
            <person name="Lapidus A."/>
            <person name="Glavina del Rio T."/>
            <person name="Tice H."/>
            <person name="Bruce D."/>
            <person name="Goodwin L."/>
            <person name="Pitluck S."/>
            <person name="Chertkov O."/>
            <person name="Detter J.C."/>
            <person name="Han C."/>
            <person name="Tapia R."/>
            <person name="Larimer F."/>
            <person name="Land M."/>
            <person name="Hauser L."/>
            <person name="Kyrpides N."/>
            <person name="Mikhailova N."/>
            <person name="Weimer P.J."/>
            <person name="Stevenson D.M."/>
            <person name="Boyum J."/>
            <person name="Brumm P.I."/>
            <person name="Mead D."/>
        </authorList>
    </citation>
    <scope>NUCLEOTIDE SEQUENCE [LARGE SCALE GENOMIC DNA]</scope>
    <source>
        <strain evidence="5">ATCC 19169 / S85</strain>
        <strain evidence="2">S85</strain>
    </source>
</reference>
<dbReference type="EMBL" id="CP002158">
    <property type="protein sequence ID" value="ADL26984.1"/>
    <property type="molecule type" value="Genomic_DNA"/>
</dbReference>
<gene>
    <name evidence="2" type="ordered locus">Fisuc_0832</name>
    <name evidence="3" type="ordered locus">FSU_1276</name>
</gene>
<reference evidence="4" key="2">
    <citation type="submission" date="2010-08" db="EMBL/GenBank/DDBJ databases">
        <title>Complete sequence of Fibrobacter succinogenes subsp. succinogenes S85.</title>
        <authorList>
            <person name="Durkin A.S."/>
            <person name="Nelson K.E."/>
            <person name="Morrison M."/>
            <person name="Forsberg C.W."/>
            <person name="Wilson D.B."/>
            <person name="Russell J.B."/>
            <person name="Cann I.K.O."/>
            <person name="Mackie R.I."/>
            <person name="White B.A."/>
        </authorList>
    </citation>
    <scope>NUCLEOTIDE SEQUENCE [LARGE SCALE GENOMIC DNA]</scope>
    <source>
        <strain evidence="4">ATCC 19169 / S85</strain>
    </source>
</reference>
<organism evidence="3 4">
    <name type="scientific">Fibrobacter succinogenes (strain ATCC 19169 / S85)</name>
    <dbReference type="NCBI Taxonomy" id="59374"/>
    <lineage>
        <taxon>Bacteria</taxon>
        <taxon>Pseudomonadati</taxon>
        <taxon>Fibrobacterota</taxon>
        <taxon>Fibrobacteria</taxon>
        <taxon>Fibrobacterales</taxon>
        <taxon>Fibrobacteraceae</taxon>
        <taxon>Fibrobacter</taxon>
    </lineage>
</organism>
<feature type="domain" description="DUF4423" evidence="1">
    <location>
        <begin position="104"/>
        <end position="267"/>
    </location>
</feature>
<sequence length="286" mass="32811">MRSVIEYEDYRSFMNDYYQWKKRTSAFSWRDFTKKGGFTSPNYMKIVCEGKSGLSKNGIEHAADAMDLVGAEREYFRQLVKFGQAKSDADKKAAYTEMKEIASAHKVRVLEGESVSFYESWKYPVLRELAPMMPGAKPLKVAKACGGAFSAEEVRDALAFLTRAKFLKKTADDVYEQVDRSLQMSVAAMPVLVREMHKEMADFAREAVEKYPIDERNFTGITMGIDDEDYAEILKELDACRKRIISIATAKKGGNRVYRLNMQMFPLTEKIQNNETSFKNKEHNHE</sequence>
<evidence type="ECO:0000313" key="3">
    <source>
        <dbReference type="EMBL" id="ADL26984.1"/>
    </source>
</evidence>
<proteinExistence type="predicted"/>
<dbReference type="RefSeq" id="WP_014545586.1">
    <property type="nucleotide sequence ID" value="NC_013410.1"/>
</dbReference>
<dbReference type="InterPro" id="IPR011873">
    <property type="entry name" value="CHP02147"/>
</dbReference>
<dbReference type="Proteomes" id="UP000001497">
    <property type="component" value="Chromosome"/>
</dbReference>
<accession>C9RNJ5</accession>
<dbReference type="Pfam" id="PF14394">
    <property type="entry name" value="DUF4423"/>
    <property type="match status" value="1"/>
</dbReference>
<evidence type="ECO:0000313" key="4">
    <source>
        <dbReference type="Proteomes" id="UP000000517"/>
    </source>
</evidence>
<dbReference type="InterPro" id="IPR025537">
    <property type="entry name" value="DUF4423"/>
</dbReference>
<dbReference type="eggNOG" id="ENOG5034BNB">
    <property type="taxonomic scope" value="Bacteria"/>
</dbReference>
<evidence type="ECO:0000313" key="5">
    <source>
        <dbReference type="Proteomes" id="UP000001497"/>
    </source>
</evidence>
<dbReference type="KEGG" id="fsu:Fisuc_0832"/>
<reference evidence="3" key="3">
    <citation type="submission" date="2010-08" db="EMBL/GenBank/DDBJ databases">
        <authorList>
            <person name="Durkin A.S."/>
            <person name="Nelson K.E."/>
            <person name="Morrison M."/>
            <person name="Forsberg C.W."/>
            <person name="Wilson D.B."/>
            <person name="Russell J.B."/>
            <person name="Cann I.K.O."/>
            <person name="Mackie R.I."/>
            <person name="White B.A."/>
        </authorList>
    </citation>
    <scope>NUCLEOTIDE SEQUENCE</scope>
    <source>
        <strain evidence="3">S85</strain>
    </source>
</reference>
<keyword evidence="5" id="KW-1185">Reference proteome</keyword>
<name>C9RNJ5_FIBSS</name>
<dbReference type="AlphaFoldDB" id="C9RNJ5"/>
<dbReference type="EMBL" id="CP001792">
    <property type="protein sequence ID" value="ACX74441.1"/>
    <property type="molecule type" value="Genomic_DNA"/>
</dbReference>
<dbReference type="STRING" id="59374.FSU_1276"/>
<dbReference type="Proteomes" id="UP000000517">
    <property type="component" value="Chromosome"/>
</dbReference>
<protein>
    <recommendedName>
        <fullName evidence="1">DUF4423 domain-containing protein</fullName>
    </recommendedName>
</protein>
<dbReference type="KEGG" id="fsc:FSU_1276"/>
<evidence type="ECO:0000313" key="2">
    <source>
        <dbReference type="EMBL" id="ACX74441.1"/>
    </source>
</evidence>
<dbReference type="OrthoDB" id="9803186at2"/>